<reference evidence="1" key="1">
    <citation type="journal article" date="2015" name="Nature">
        <title>Complex archaea that bridge the gap between prokaryotes and eukaryotes.</title>
        <authorList>
            <person name="Spang A."/>
            <person name="Saw J.H."/>
            <person name="Jorgensen S.L."/>
            <person name="Zaremba-Niedzwiedzka K."/>
            <person name="Martijn J."/>
            <person name="Lind A.E."/>
            <person name="van Eijk R."/>
            <person name="Schleper C."/>
            <person name="Guy L."/>
            <person name="Ettema T.J."/>
        </authorList>
    </citation>
    <scope>NUCLEOTIDE SEQUENCE</scope>
</reference>
<dbReference type="AlphaFoldDB" id="A0A0F9DDN2"/>
<accession>A0A0F9DDN2</accession>
<evidence type="ECO:0000313" key="1">
    <source>
        <dbReference type="EMBL" id="KKL15906.1"/>
    </source>
</evidence>
<feature type="non-terminal residue" evidence="1">
    <location>
        <position position="214"/>
    </location>
</feature>
<name>A0A0F9DDN2_9ZZZZ</name>
<organism evidence="1">
    <name type="scientific">marine sediment metagenome</name>
    <dbReference type="NCBI Taxonomy" id="412755"/>
    <lineage>
        <taxon>unclassified sequences</taxon>
        <taxon>metagenomes</taxon>
        <taxon>ecological metagenomes</taxon>
    </lineage>
</organism>
<dbReference type="EMBL" id="LAZR01039877">
    <property type="protein sequence ID" value="KKL15906.1"/>
    <property type="molecule type" value="Genomic_DNA"/>
</dbReference>
<gene>
    <name evidence="1" type="ORF">LCGC14_2500920</name>
</gene>
<proteinExistence type="predicted"/>
<protein>
    <submittedName>
        <fullName evidence="1">Uncharacterized protein</fullName>
    </submittedName>
</protein>
<sequence length="214" mass="23483">MNDHGQKAFAEYHALGTDDPVAHALTRNALDWWASHDFQQDAFQLKLDRDRHLSGKVHAAVVVTAFESERKRETGVGPYFEYPALDFIVRHETKAPEDAEAIAGELGAIRQHMLAFFRLLLNGAKGDGRGTALLTVPLRHTKQPAAEEVLHSTSMLLLRHVALHPTPDAIEAAAATMASLVASFVSGHDSEKVKTLQVDSYNDAVEVVESNVRS</sequence>
<comment type="caution">
    <text evidence="1">The sequence shown here is derived from an EMBL/GenBank/DDBJ whole genome shotgun (WGS) entry which is preliminary data.</text>
</comment>